<keyword evidence="5" id="KW-1185">Reference proteome</keyword>
<evidence type="ECO:0000313" key="4">
    <source>
        <dbReference type="EMBL" id="VDM99806.1"/>
    </source>
</evidence>
<evidence type="ECO:0000313" key="6">
    <source>
        <dbReference type="WBParaSite" id="TCLT_0000338301-mRNA-1"/>
    </source>
</evidence>
<dbReference type="WBParaSite" id="TCLT_0000338301-mRNA-1">
    <property type="protein sequence ID" value="TCLT_0000338301-mRNA-1"/>
    <property type="gene ID" value="TCLT_0000338301"/>
</dbReference>
<protein>
    <submittedName>
        <fullName evidence="6">Glyco_hydro_35 domain-containing protein</fullName>
    </submittedName>
</protein>
<dbReference type="PRINTS" id="PR00742">
    <property type="entry name" value="GLHYDRLASE35"/>
</dbReference>
<dbReference type="InterPro" id="IPR048912">
    <property type="entry name" value="BetaGal1-like_ABD1"/>
</dbReference>
<dbReference type="Pfam" id="PF01301">
    <property type="entry name" value="Glyco_hydro_35"/>
    <property type="match status" value="1"/>
</dbReference>
<name>A0A0N5CT25_THECL</name>
<gene>
    <name evidence="4" type="ORF">TCLT_LOCUS3376</name>
</gene>
<dbReference type="InterPro" id="IPR017853">
    <property type="entry name" value="GH"/>
</dbReference>
<dbReference type="AlphaFoldDB" id="A0A0N5CT25"/>
<sequence length="328" mass="37237">MNHADGASVNYLKCGATDGAYATIDFGATSNKSVDNYFAMQRQFTPRGPLINSEFYPGWLVLWGQKKSVLPSIDQIMQTADYMYQLGASFNFYMFHGGTNFGFWNGAEVLAAVTTSYDYSAPLNEAGDITPKYVAIRNWLASKLDWPYKPDKIPSNNSKIGYGKVKLKSVLPFGKRFWKSVLKDRNCRSTKYPISFEELEHPFGFVMYHTKLKFGGVNLTVPLLKDHGFVFINNRPQGAFVNIFGNYSKHWMHVEGAERGAHLCIIVENRGRQTIPTINDFKGILSNVTLDEKIIEDWRQCGLTTKLMTWIARQAYDSNHSDMNLIKL</sequence>
<evidence type="ECO:0000259" key="2">
    <source>
        <dbReference type="Pfam" id="PF01301"/>
    </source>
</evidence>
<dbReference type="STRING" id="103827.A0A0N5CT25"/>
<dbReference type="Pfam" id="PF21317">
    <property type="entry name" value="BetaGal_ABD_1"/>
    <property type="match status" value="1"/>
</dbReference>
<dbReference type="InterPro" id="IPR001944">
    <property type="entry name" value="Glycoside_Hdrlase_35"/>
</dbReference>
<comment type="similarity">
    <text evidence="1">Belongs to the glycosyl hydrolase 35 family.</text>
</comment>
<reference evidence="6" key="1">
    <citation type="submission" date="2017-02" db="UniProtKB">
        <authorList>
            <consortium name="WormBaseParasite"/>
        </authorList>
    </citation>
    <scope>IDENTIFICATION</scope>
</reference>
<dbReference type="GO" id="GO:0004553">
    <property type="term" value="F:hydrolase activity, hydrolyzing O-glycosyl compounds"/>
    <property type="evidence" value="ECO:0007669"/>
    <property type="project" value="InterPro"/>
</dbReference>
<evidence type="ECO:0000259" key="3">
    <source>
        <dbReference type="Pfam" id="PF21317"/>
    </source>
</evidence>
<dbReference type="Gene3D" id="3.20.20.80">
    <property type="entry name" value="Glycosidases"/>
    <property type="match status" value="1"/>
</dbReference>
<accession>A0A0N5CT25</accession>
<feature type="domain" description="Beta-galactosidase 1-like first all-beta" evidence="3">
    <location>
        <begin position="193"/>
        <end position="301"/>
    </location>
</feature>
<dbReference type="PANTHER" id="PTHR23421">
    <property type="entry name" value="BETA-GALACTOSIDASE RELATED"/>
    <property type="match status" value="1"/>
</dbReference>
<dbReference type="Gene3D" id="2.60.120.260">
    <property type="entry name" value="Galactose-binding domain-like"/>
    <property type="match status" value="1"/>
</dbReference>
<evidence type="ECO:0000256" key="1">
    <source>
        <dbReference type="ARBA" id="ARBA00009809"/>
    </source>
</evidence>
<dbReference type="Proteomes" id="UP000276776">
    <property type="component" value="Unassembled WGS sequence"/>
</dbReference>
<evidence type="ECO:0000313" key="5">
    <source>
        <dbReference type="Proteomes" id="UP000276776"/>
    </source>
</evidence>
<dbReference type="OMA" id="KLMTWIA"/>
<organism evidence="6">
    <name type="scientific">Thelazia callipaeda</name>
    <name type="common">Oriental eyeworm</name>
    <name type="synonym">Parasitic nematode</name>
    <dbReference type="NCBI Taxonomy" id="103827"/>
    <lineage>
        <taxon>Eukaryota</taxon>
        <taxon>Metazoa</taxon>
        <taxon>Ecdysozoa</taxon>
        <taxon>Nematoda</taxon>
        <taxon>Chromadorea</taxon>
        <taxon>Rhabditida</taxon>
        <taxon>Spirurina</taxon>
        <taxon>Spiruromorpha</taxon>
        <taxon>Thelazioidea</taxon>
        <taxon>Thelaziidae</taxon>
        <taxon>Thelazia</taxon>
    </lineage>
</organism>
<dbReference type="OrthoDB" id="1657402at2759"/>
<dbReference type="InterPro" id="IPR031330">
    <property type="entry name" value="Gly_Hdrlase_35_cat"/>
</dbReference>
<reference evidence="4 5" key="2">
    <citation type="submission" date="2018-11" db="EMBL/GenBank/DDBJ databases">
        <authorList>
            <consortium name="Pathogen Informatics"/>
        </authorList>
    </citation>
    <scope>NUCLEOTIDE SEQUENCE [LARGE SCALE GENOMIC DNA]</scope>
</reference>
<dbReference type="SUPFAM" id="SSF51445">
    <property type="entry name" value="(Trans)glycosidases"/>
    <property type="match status" value="1"/>
</dbReference>
<dbReference type="GO" id="GO:0005975">
    <property type="term" value="P:carbohydrate metabolic process"/>
    <property type="evidence" value="ECO:0007669"/>
    <property type="project" value="InterPro"/>
</dbReference>
<dbReference type="EMBL" id="UYYF01001372">
    <property type="protein sequence ID" value="VDM99806.1"/>
    <property type="molecule type" value="Genomic_DNA"/>
</dbReference>
<feature type="domain" description="Glycoside hydrolase 35 catalytic" evidence="2">
    <location>
        <begin position="2"/>
        <end position="141"/>
    </location>
</feature>
<proteinExistence type="inferred from homology"/>